<dbReference type="InterPro" id="IPR050129">
    <property type="entry name" value="Zn_alcohol_dh"/>
</dbReference>
<organism evidence="3 4">
    <name type="scientific">Candidatus Woesebacteria bacterium CG22_combo_CG10-13_8_21_14_all_39_10</name>
    <dbReference type="NCBI Taxonomy" id="1975059"/>
    <lineage>
        <taxon>Bacteria</taxon>
        <taxon>Candidatus Woeseibacteriota</taxon>
    </lineage>
</organism>
<dbReference type="InterPro" id="IPR036291">
    <property type="entry name" value="NAD(P)-bd_dom_sf"/>
</dbReference>
<dbReference type="EMBL" id="PCSW01000071">
    <property type="protein sequence ID" value="PIP57569.1"/>
    <property type="molecule type" value="Genomic_DNA"/>
</dbReference>
<dbReference type="InterPro" id="IPR011032">
    <property type="entry name" value="GroES-like_sf"/>
</dbReference>
<proteinExistence type="predicted"/>
<dbReference type="Gene3D" id="3.40.50.720">
    <property type="entry name" value="NAD(P)-binding Rossmann-like Domain"/>
    <property type="match status" value="1"/>
</dbReference>
<dbReference type="Pfam" id="PF08240">
    <property type="entry name" value="ADH_N"/>
    <property type="match status" value="1"/>
</dbReference>
<sequence>MKEDIINTSNNRMEENMDMEKLRRLSYAHVVSTENGYIFFNRLVNVPIEFPRYGTDEVVIQPSVIAVCGSDVHAHDQDSGTHPFAKHPLSNGEKGFIPFHEGVGIIKAVGSNVKSLKIGDRVAIESTIFSDDCPPGRWSQSEKMKIVGLGTDGLGSELAVLPGKVAVRISKGVSDELGAQFEPLGVSVHAWMRAMNVYETTTKKDAREAWFMINGGTGSVGGLALTSLIAEGVPEEHIIATGTTPAKLEALKEKYPKLNVFNLTDKTQTQEILEQVTPRLELEGFGGKIPIVIEATGHDPRPIFPFVGKGTVFVVVGLSSDLQQGENLMDNNNFVVRSQRTILTFGNKKDEQLIKTAKAIFEKTVTKEREPKILTIDSSTDIPNLLAERDYFDIVINRTGSFPEDIDKLLKKGGIWITQPIKGNSPLPTQELLEREVILVGSWGRDKEDWGVMASQVREGRLSADKLPITLFEFSEEGLNSAFENVRKGKVGFKMGRRAEKYVN</sequence>
<accession>A0A2H0BJ35</accession>
<name>A0A2H0BJ35_9BACT</name>
<keyword evidence="1" id="KW-0560">Oxidoreductase</keyword>
<comment type="caution">
    <text evidence="3">The sequence shown here is derived from an EMBL/GenBank/DDBJ whole genome shotgun (WGS) entry which is preliminary data.</text>
</comment>
<feature type="domain" description="Alcohol dehydrogenase-like N-terminal" evidence="2">
    <location>
        <begin position="55"/>
        <end position="170"/>
    </location>
</feature>
<evidence type="ECO:0000256" key="1">
    <source>
        <dbReference type="ARBA" id="ARBA00023002"/>
    </source>
</evidence>
<dbReference type="InterPro" id="IPR013154">
    <property type="entry name" value="ADH-like_N"/>
</dbReference>
<dbReference type="SUPFAM" id="SSF51735">
    <property type="entry name" value="NAD(P)-binding Rossmann-fold domains"/>
    <property type="match status" value="1"/>
</dbReference>
<dbReference type="Proteomes" id="UP000229847">
    <property type="component" value="Unassembled WGS sequence"/>
</dbReference>
<dbReference type="SUPFAM" id="SSF50129">
    <property type="entry name" value="GroES-like"/>
    <property type="match status" value="1"/>
</dbReference>
<evidence type="ECO:0000259" key="2">
    <source>
        <dbReference type="Pfam" id="PF08240"/>
    </source>
</evidence>
<dbReference type="PANTHER" id="PTHR43401:SF2">
    <property type="entry name" value="L-THREONINE 3-DEHYDROGENASE"/>
    <property type="match status" value="1"/>
</dbReference>
<dbReference type="CDD" id="cd05188">
    <property type="entry name" value="MDR"/>
    <property type="match status" value="1"/>
</dbReference>
<reference evidence="3 4" key="1">
    <citation type="submission" date="2017-09" db="EMBL/GenBank/DDBJ databases">
        <title>Depth-based differentiation of microbial function through sediment-hosted aquifers and enrichment of novel symbionts in the deep terrestrial subsurface.</title>
        <authorList>
            <person name="Probst A.J."/>
            <person name="Ladd B."/>
            <person name="Jarett J.K."/>
            <person name="Geller-Mcgrath D.E."/>
            <person name="Sieber C.M."/>
            <person name="Emerson J.B."/>
            <person name="Anantharaman K."/>
            <person name="Thomas B.C."/>
            <person name="Malmstrom R."/>
            <person name="Stieglmeier M."/>
            <person name="Klingl A."/>
            <person name="Woyke T."/>
            <person name="Ryan C.M."/>
            <person name="Banfield J.F."/>
        </authorList>
    </citation>
    <scope>NUCLEOTIDE SEQUENCE [LARGE SCALE GENOMIC DNA]</scope>
    <source>
        <strain evidence="3">CG22_combo_CG10-13_8_21_14_all_39_10</strain>
    </source>
</reference>
<protein>
    <recommendedName>
        <fullName evidence="2">Alcohol dehydrogenase-like N-terminal domain-containing protein</fullName>
    </recommendedName>
</protein>
<dbReference type="Gene3D" id="3.90.180.10">
    <property type="entry name" value="Medium-chain alcohol dehydrogenases, catalytic domain"/>
    <property type="match status" value="1"/>
</dbReference>
<evidence type="ECO:0000313" key="3">
    <source>
        <dbReference type="EMBL" id="PIP57569.1"/>
    </source>
</evidence>
<dbReference type="PANTHER" id="PTHR43401">
    <property type="entry name" value="L-THREONINE 3-DEHYDROGENASE"/>
    <property type="match status" value="1"/>
</dbReference>
<evidence type="ECO:0000313" key="4">
    <source>
        <dbReference type="Proteomes" id="UP000229847"/>
    </source>
</evidence>
<dbReference type="AlphaFoldDB" id="A0A2H0BJ35"/>
<dbReference type="GO" id="GO:0016491">
    <property type="term" value="F:oxidoreductase activity"/>
    <property type="evidence" value="ECO:0007669"/>
    <property type="project" value="UniProtKB-KW"/>
</dbReference>
<gene>
    <name evidence="3" type="ORF">COX03_02390</name>
</gene>